<dbReference type="RefSeq" id="WP_139252925.1">
    <property type="nucleotide sequence ID" value="NZ_FQVX01000002.1"/>
</dbReference>
<dbReference type="Pfam" id="PF01464">
    <property type="entry name" value="SLT"/>
    <property type="match status" value="1"/>
</dbReference>
<feature type="compositionally biased region" description="Low complexity" evidence="1">
    <location>
        <begin position="134"/>
        <end position="146"/>
    </location>
</feature>
<dbReference type="InterPro" id="IPR023346">
    <property type="entry name" value="Lysozyme-like_dom_sf"/>
</dbReference>
<dbReference type="Proteomes" id="UP000184471">
    <property type="component" value="Unassembled WGS sequence"/>
</dbReference>
<feature type="domain" description="Transglycosylase SLT" evidence="2">
    <location>
        <begin position="238"/>
        <end position="295"/>
    </location>
</feature>
<evidence type="ECO:0000259" key="2">
    <source>
        <dbReference type="Pfam" id="PF01464"/>
    </source>
</evidence>
<evidence type="ECO:0000313" key="4">
    <source>
        <dbReference type="Proteomes" id="UP000184471"/>
    </source>
</evidence>
<feature type="compositionally biased region" description="Basic and acidic residues" evidence="1">
    <location>
        <begin position="148"/>
        <end position="158"/>
    </location>
</feature>
<dbReference type="OrthoDB" id="9766277at2"/>
<dbReference type="SUPFAM" id="SSF53955">
    <property type="entry name" value="Lysozyme-like"/>
    <property type="match status" value="1"/>
</dbReference>
<sequence length="310" mass="31388">MRSRTRTSADAPATVEASAVESTAVDSAAVESTDTAVLEAVRPARVRRGSPLLGPRRPALLLGAAAAGALVVGVLSTSSPAASAGTDTVSASVSVAEQLGIPQQPAASAPAVEETDLAPLEDLAASRSQRSADETTAAQAQAAADQAELDRRAAEEAARIAAEQEAARRAAEEAAARAAAEQAAAAAAAEQAAAAQQQSTSAAAPAPAASAAPAARGSFKEYAMSKVGSGEQFSCLESLWGKESGWNPNAQNPSSTAYGIPQFLDSTWASTGIAKTSDGYRQIDAGLIYIEERYGSPCAAWAHSQSTGWY</sequence>
<feature type="compositionally biased region" description="Polar residues" evidence="1">
    <location>
        <begin position="20"/>
        <end position="29"/>
    </location>
</feature>
<feature type="region of interest" description="Disordered" evidence="1">
    <location>
        <begin position="1"/>
        <end position="29"/>
    </location>
</feature>
<dbReference type="InterPro" id="IPR008258">
    <property type="entry name" value="Transglycosylase_SLT_dom_1"/>
</dbReference>
<dbReference type="AlphaFoldDB" id="A0A1M5IW00"/>
<evidence type="ECO:0000313" key="3">
    <source>
        <dbReference type="EMBL" id="SHG32140.1"/>
    </source>
</evidence>
<name>A0A1M5IW00_9ACTN</name>
<protein>
    <submittedName>
        <fullName evidence="3">Transglycosylase SLT domain-containing protein</fullName>
    </submittedName>
</protein>
<dbReference type="Gene3D" id="1.10.530.10">
    <property type="match status" value="1"/>
</dbReference>
<proteinExistence type="predicted"/>
<dbReference type="EMBL" id="FQVX01000002">
    <property type="protein sequence ID" value="SHG32140.1"/>
    <property type="molecule type" value="Genomic_DNA"/>
</dbReference>
<gene>
    <name evidence="3" type="ORF">SAMN05444351_2230</name>
</gene>
<organism evidence="3 4">
    <name type="scientific">Geodermatophilus nigrescens</name>
    <dbReference type="NCBI Taxonomy" id="1070870"/>
    <lineage>
        <taxon>Bacteria</taxon>
        <taxon>Bacillati</taxon>
        <taxon>Actinomycetota</taxon>
        <taxon>Actinomycetes</taxon>
        <taxon>Geodermatophilales</taxon>
        <taxon>Geodermatophilaceae</taxon>
        <taxon>Geodermatophilus</taxon>
    </lineage>
</organism>
<feature type="region of interest" description="Disordered" evidence="1">
    <location>
        <begin position="125"/>
        <end position="160"/>
    </location>
</feature>
<accession>A0A1M5IW00</accession>
<evidence type="ECO:0000256" key="1">
    <source>
        <dbReference type="SAM" id="MobiDB-lite"/>
    </source>
</evidence>
<reference evidence="3 4" key="1">
    <citation type="submission" date="2016-11" db="EMBL/GenBank/DDBJ databases">
        <authorList>
            <person name="Jaros S."/>
            <person name="Januszkiewicz K."/>
            <person name="Wedrychowicz H."/>
        </authorList>
    </citation>
    <scope>NUCLEOTIDE SEQUENCE [LARGE SCALE GENOMIC DNA]</scope>
    <source>
        <strain evidence="3 4">DSM 45408</strain>
    </source>
</reference>
<keyword evidence="4" id="KW-1185">Reference proteome</keyword>
<dbReference type="STRING" id="1070870.SAMN05444351_2230"/>